<gene>
    <name evidence="1" type="ORF">LCGC14_1692640</name>
</gene>
<protein>
    <recommendedName>
        <fullName evidence="2">Holin</fullName>
    </recommendedName>
</protein>
<organism evidence="1">
    <name type="scientific">marine sediment metagenome</name>
    <dbReference type="NCBI Taxonomy" id="412755"/>
    <lineage>
        <taxon>unclassified sequences</taxon>
        <taxon>metagenomes</taxon>
        <taxon>ecological metagenomes</taxon>
    </lineage>
</organism>
<evidence type="ECO:0008006" key="2">
    <source>
        <dbReference type="Google" id="ProtNLM"/>
    </source>
</evidence>
<evidence type="ECO:0000313" key="1">
    <source>
        <dbReference type="EMBL" id="KKM15777.1"/>
    </source>
</evidence>
<dbReference type="EMBL" id="LAZR01014826">
    <property type="protein sequence ID" value="KKM15777.1"/>
    <property type="molecule type" value="Genomic_DNA"/>
</dbReference>
<accession>A0A0F9HKT2</accession>
<comment type="caution">
    <text evidence="1">The sequence shown here is derived from an EMBL/GenBank/DDBJ whole genome shotgun (WGS) entry which is preliminary data.</text>
</comment>
<proteinExistence type="predicted"/>
<name>A0A0F9HKT2_9ZZZZ</name>
<reference evidence="1" key="1">
    <citation type="journal article" date="2015" name="Nature">
        <title>Complex archaea that bridge the gap between prokaryotes and eukaryotes.</title>
        <authorList>
            <person name="Spang A."/>
            <person name="Saw J.H."/>
            <person name="Jorgensen S.L."/>
            <person name="Zaremba-Niedzwiedzka K."/>
            <person name="Martijn J."/>
            <person name="Lind A.E."/>
            <person name="van Eijk R."/>
            <person name="Schleper C."/>
            <person name="Guy L."/>
            <person name="Ettema T.J."/>
        </authorList>
    </citation>
    <scope>NUCLEOTIDE SEQUENCE</scope>
</reference>
<sequence>MEKYRKLMVAGLGFFLIALADATGITMPWGAEAITNEVIAFLTAIGVWAAPNA</sequence>
<dbReference type="AlphaFoldDB" id="A0A0F9HKT2"/>